<proteinExistence type="predicted"/>
<dbReference type="InterPro" id="IPR028957">
    <property type="entry name" value="Imm50"/>
</dbReference>
<evidence type="ECO:0000313" key="1">
    <source>
        <dbReference type="EMBL" id="WED78439.1"/>
    </source>
</evidence>
<reference evidence="1" key="1">
    <citation type="submission" date="2023-02" db="EMBL/GenBank/DDBJ databases">
        <title>The sequence of Aeromonas allosaccharophila K520.</title>
        <authorList>
            <person name="Luo X."/>
        </authorList>
    </citation>
    <scope>NUCLEOTIDE SEQUENCE</scope>
    <source>
        <strain evidence="1">K520</strain>
    </source>
</reference>
<organism evidence="1 2">
    <name type="scientific">Aeromonas allosaccharophila</name>
    <dbReference type="NCBI Taxonomy" id="656"/>
    <lineage>
        <taxon>Bacteria</taxon>
        <taxon>Pseudomonadati</taxon>
        <taxon>Pseudomonadota</taxon>
        <taxon>Gammaproteobacteria</taxon>
        <taxon>Aeromonadales</taxon>
        <taxon>Aeromonadaceae</taxon>
        <taxon>Aeromonas</taxon>
    </lineage>
</organism>
<dbReference type="Proteomes" id="UP001213721">
    <property type="component" value="Chromosome"/>
</dbReference>
<evidence type="ECO:0000313" key="2">
    <source>
        <dbReference type="Proteomes" id="UP001213721"/>
    </source>
</evidence>
<protein>
    <submittedName>
        <fullName evidence="1">Imm50 family immunity protein</fullName>
    </submittedName>
</protein>
<dbReference type="EMBL" id="CP118988">
    <property type="protein sequence ID" value="WED78439.1"/>
    <property type="molecule type" value="Genomic_DNA"/>
</dbReference>
<accession>A0AAX3NWC3</accession>
<dbReference type="RefSeq" id="WP_275058053.1">
    <property type="nucleotide sequence ID" value="NZ_CP118988.1"/>
</dbReference>
<dbReference type="Pfam" id="PF15594">
    <property type="entry name" value="Imm50"/>
    <property type="match status" value="1"/>
</dbReference>
<gene>
    <name evidence="1" type="ORF">PYU98_09550</name>
</gene>
<name>A0AAX3NWC3_9GAMM</name>
<dbReference type="AlphaFoldDB" id="A0AAX3NWC3"/>
<sequence length="128" mass="15277">MWFENAIDKEQIRHLFADDFQINELLLDMVIFEGRHLKFMFSCKEIPKVYPVKWKRSDFNALELEITMHDILSFESKGVCSSITCSPKITTEKKFSIIQIEHPDLYIYCKAKHLLIGKIKPYMDDRWD</sequence>